<comment type="subcellular location">
    <subcellularLocation>
        <location evidence="1">Secreted</location>
    </subcellularLocation>
</comment>
<dbReference type="Gene3D" id="2.10.90.10">
    <property type="entry name" value="Cystine-knot cytokines"/>
    <property type="match status" value="1"/>
</dbReference>
<keyword evidence="7" id="KW-0221">Differentiation</keyword>
<dbReference type="SMART" id="SM00204">
    <property type="entry name" value="TGFB"/>
    <property type="match status" value="1"/>
</dbReference>
<keyword evidence="8" id="KW-0892">Osteogenesis</keyword>
<sequence>MPANSLNLCNSTMVSGNLAVLVVLLIPLEFWRSGGLLAASPGTAGEHDSSKQVPIQALQTILLRRLGLQRRPEPRAGLVVPQYLLDLYQFCLGKAPSSLKETELPFLEEQAGRANTIRTFHHVEDLENTPEAVDGSLYFLFNLTLLPVEEELTALELRLYHSQKESRGFHINIYHAMGPLPVSGNKSSLLLARRFLAPKQPRWESFDVTAAFQRAEGQRHHLGFLIEVERPNGSHELPQHQAPLRPRRSPGEEEAQWALERPLLVTYSHDRRGQPLTRGKRQSRSQPGGLTQKGGRRAPKGPASRSKRKGLKPKAKASTRCRRQRLFVDFKEVGWNDWIVAPSGYHAFYCSGECRFPLADHMNSSSHAVVQTMLSSVNSRVPKACCVPTDLSPIAMLYLDQHDMVVLKTYQDMVVEGCGCR</sequence>
<dbReference type="AlphaFoldDB" id="A0AA35PAC2"/>
<keyword evidence="10" id="KW-1015">Disulfide bond</keyword>
<evidence type="ECO:0000256" key="7">
    <source>
        <dbReference type="ARBA" id="ARBA00022782"/>
    </source>
</evidence>
<evidence type="ECO:0000256" key="3">
    <source>
        <dbReference type="ARBA" id="ARBA00022473"/>
    </source>
</evidence>
<dbReference type="EMBL" id="OX395133">
    <property type="protein sequence ID" value="CAI5780939.1"/>
    <property type="molecule type" value="Genomic_DNA"/>
</dbReference>
<dbReference type="Pfam" id="PF00688">
    <property type="entry name" value="TGFb_propeptide"/>
    <property type="match status" value="1"/>
</dbReference>
<keyword evidence="17" id="KW-1185">Reference proteome</keyword>
<dbReference type="InterPro" id="IPR001839">
    <property type="entry name" value="TGF-b_C"/>
</dbReference>
<keyword evidence="5" id="KW-0964">Secreted</keyword>
<evidence type="ECO:0000256" key="6">
    <source>
        <dbReference type="ARBA" id="ARBA00022685"/>
    </source>
</evidence>
<evidence type="ECO:0000256" key="8">
    <source>
        <dbReference type="ARBA" id="ARBA00022855"/>
    </source>
</evidence>
<evidence type="ECO:0000256" key="11">
    <source>
        <dbReference type="ARBA" id="ARBA00023180"/>
    </source>
</evidence>
<dbReference type="FunFam" id="2.10.90.10:FF:000103">
    <property type="entry name" value="Bone morphogenetic protein 16"/>
    <property type="match status" value="1"/>
</dbReference>
<dbReference type="InterPro" id="IPR017948">
    <property type="entry name" value="TGFb_CS"/>
</dbReference>
<dbReference type="Proteomes" id="UP001178461">
    <property type="component" value="Chromosome 8"/>
</dbReference>
<organism evidence="16 17">
    <name type="scientific">Podarcis lilfordi</name>
    <name type="common">Lilford's wall lizard</name>
    <dbReference type="NCBI Taxonomy" id="74358"/>
    <lineage>
        <taxon>Eukaryota</taxon>
        <taxon>Metazoa</taxon>
        <taxon>Chordata</taxon>
        <taxon>Craniata</taxon>
        <taxon>Vertebrata</taxon>
        <taxon>Euteleostomi</taxon>
        <taxon>Lepidosauria</taxon>
        <taxon>Squamata</taxon>
        <taxon>Bifurcata</taxon>
        <taxon>Unidentata</taxon>
        <taxon>Episquamata</taxon>
        <taxon>Laterata</taxon>
        <taxon>Lacertibaenia</taxon>
        <taxon>Lacertidae</taxon>
        <taxon>Podarcis</taxon>
    </lineage>
</organism>
<evidence type="ECO:0000259" key="15">
    <source>
        <dbReference type="PROSITE" id="PS51362"/>
    </source>
</evidence>
<keyword evidence="12" id="KW-0891">Chondrogenesis</keyword>
<dbReference type="GO" id="GO:0005125">
    <property type="term" value="F:cytokine activity"/>
    <property type="evidence" value="ECO:0007669"/>
    <property type="project" value="UniProtKB-KW"/>
</dbReference>
<evidence type="ECO:0000313" key="17">
    <source>
        <dbReference type="Proteomes" id="UP001178461"/>
    </source>
</evidence>
<dbReference type="GO" id="GO:0030154">
    <property type="term" value="P:cell differentiation"/>
    <property type="evidence" value="ECO:0007669"/>
    <property type="project" value="UniProtKB-KW"/>
</dbReference>
<keyword evidence="3" id="KW-0217">Developmental protein</keyword>
<feature type="domain" description="TGF-beta family profile" evidence="15">
    <location>
        <begin position="305"/>
        <end position="421"/>
    </location>
</feature>
<dbReference type="GO" id="GO:0051240">
    <property type="term" value="P:positive regulation of multicellular organismal process"/>
    <property type="evidence" value="ECO:0007669"/>
    <property type="project" value="UniProtKB-ARBA"/>
</dbReference>
<keyword evidence="4" id="KW-0202">Cytokine</keyword>
<gene>
    <name evidence="16" type="ORF">PODLI_1B000748</name>
</gene>
<evidence type="ECO:0000313" key="16">
    <source>
        <dbReference type="EMBL" id="CAI5780939.1"/>
    </source>
</evidence>
<keyword evidence="6" id="KW-0165">Cleavage on pair of basic residues</keyword>
<evidence type="ECO:0000256" key="4">
    <source>
        <dbReference type="ARBA" id="ARBA00022514"/>
    </source>
</evidence>
<keyword evidence="11" id="KW-0325">Glycoprotein</keyword>
<dbReference type="InterPro" id="IPR015615">
    <property type="entry name" value="TGF-beta-rel"/>
</dbReference>
<evidence type="ECO:0000256" key="5">
    <source>
        <dbReference type="ARBA" id="ARBA00022525"/>
    </source>
</evidence>
<dbReference type="Gene3D" id="2.60.120.970">
    <property type="match status" value="1"/>
</dbReference>
<dbReference type="Pfam" id="PF00019">
    <property type="entry name" value="TGF_beta"/>
    <property type="match status" value="1"/>
</dbReference>
<proteinExistence type="inferred from homology"/>
<dbReference type="SUPFAM" id="SSF57501">
    <property type="entry name" value="Cystine-knot cytokines"/>
    <property type="match status" value="1"/>
</dbReference>
<dbReference type="GO" id="GO:0001503">
    <property type="term" value="P:ossification"/>
    <property type="evidence" value="ECO:0007669"/>
    <property type="project" value="UniProtKB-KW"/>
</dbReference>
<accession>A0AA35PAC2</accession>
<evidence type="ECO:0000256" key="12">
    <source>
        <dbReference type="ARBA" id="ARBA00023188"/>
    </source>
</evidence>
<comment type="similarity">
    <text evidence="2 13">Belongs to the TGF-beta family.</text>
</comment>
<evidence type="ECO:0000256" key="9">
    <source>
        <dbReference type="ARBA" id="ARBA00023030"/>
    </source>
</evidence>
<evidence type="ECO:0000256" key="13">
    <source>
        <dbReference type="RuleBase" id="RU000354"/>
    </source>
</evidence>
<evidence type="ECO:0000256" key="14">
    <source>
        <dbReference type="SAM" id="MobiDB-lite"/>
    </source>
</evidence>
<dbReference type="GO" id="GO:0051216">
    <property type="term" value="P:cartilage development"/>
    <property type="evidence" value="ECO:0007669"/>
    <property type="project" value="UniProtKB-KW"/>
</dbReference>
<dbReference type="PANTHER" id="PTHR11848">
    <property type="entry name" value="TGF-BETA FAMILY"/>
    <property type="match status" value="1"/>
</dbReference>
<dbReference type="InterPro" id="IPR001111">
    <property type="entry name" value="TGF-b_propeptide"/>
</dbReference>
<keyword evidence="9 13" id="KW-0339">Growth factor</keyword>
<dbReference type="GO" id="GO:0008083">
    <property type="term" value="F:growth factor activity"/>
    <property type="evidence" value="ECO:0007669"/>
    <property type="project" value="UniProtKB-KW"/>
</dbReference>
<dbReference type="GO" id="GO:0051094">
    <property type="term" value="P:positive regulation of developmental process"/>
    <property type="evidence" value="ECO:0007669"/>
    <property type="project" value="UniProtKB-ARBA"/>
</dbReference>
<evidence type="ECO:0000256" key="2">
    <source>
        <dbReference type="ARBA" id="ARBA00006656"/>
    </source>
</evidence>
<dbReference type="GO" id="GO:0005615">
    <property type="term" value="C:extracellular space"/>
    <property type="evidence" value="ECO:0007669"/>
    <property type="project" value="UniProtKB-KW"/>
</dbReference>
<feature type="region of interest" description="Disordered" evidence="14">
    <location>
        <begin position="268"/>
        <end position="318"/>
    </location>
</feature>
<protein>
    <submittedName>
        <fullName evidence="16">Morphogenetic 2-like</fullName>
    </submittedName>
</protein>
<evidence type="ECO:0000256" key="1">
    <source>
        <dbReference type="ARBA" id="ARBA00004613"/>
    </source>
</evidence>
<evidence type="ECO:0000256" key="10">
    <source>
        <dbReference type="ARBA" id="ARBA00023157"/>
    </source>
</evidence>
<dbReference type="PROSITE" id="PS51362">
    <property type="entry name" value="TGF_BETA_2"/>
    <property type="match status" value="1"/>
</dbReference>
<dbReference type="InterPro" id="IPR029034">
    <property type="entry name" value="Cystine-knot_cytokine"/>
</dbReference>
<reference evidence="16" key="1">
    <citation type="submission" date="2022-12" db="EMBL/GenBank/DDBJ databases">
        <authorList>
            <person name="Alioto T."/>
            <person name="Alioto T."/>
            <person name="Gomez Garrido J."/>
        </authorList>
    </citation>
    <scope>NUCLEOTIDE SEQUENCE</scope>
</reference>
<feature type="region of interest" description="Disordered" evidence="14">
    <location>
        <begin position="231"/>
        <end position="255"/>
    </location>
</feature>
<name>A0AA35PAC2_9SAUR</name>
<dbReference type="PROSITE" id="PS00250">
    <property type="entry name" value="TGF_BETA_1"/>
    <property type="match status" value="1"/>
</dbReference>
<dbReference type="PANTHER" id="PTHR11848:SF143">
    <property type="entry name" value="BONE MORPHOGENETIC PROTEIN 2"/>
    <property type="match status" value="1"/>
</dbReference>
<feature type="compositionally biased region" description="Basic residues" evidence="14">
    <location>
        <begin position="294"/>
        <end position="318"/>
    </location>
</feature>